<evidence type="ECO:0000256" key="1">
    <source>
        <dbReference type="SAM" id="SignalP"/>
    </source>
</evidence>
<evidence type="ECO:0000313" key="3">
    <source>
        <dbReference type="Proteomes" id="UP001359559"/>
    </source>
</evidence>
<dbReference type="AlphaFoldDB" id="A0AAN9K671"/>
<comment type="caution">
    <text evidence="2">The sequence shown here is derived from an EMBL/GenBank/DDBJ whole genome shotgun (WGS) entry which is preliminary data.</text>
</comment>
<feature type="chain" id="PRO_5042984766" description="Secreted protein" evidence="1">
    <location>
        <begin position="25"/>
        <end position="68"/>
    </location>
</feature>
<evidence type="ECO:0008006" key="4">
    <source>
        <dbReference type="Google" id="ProtNLM"/>
    </source>
</evidence>
<protein>
    <recommendedName>
        <fullName evidence="4">Secreted protein</fullName>
    </recommendedName>
</protein>
<gene>
    <name evidence="2" type="ORF">RJT34_08797</name>
</gene>
<sequence>MDGAFAFLVVASVIGVCKPSFAVADAMGTELVPFGVFSPASKRCIQCSLVNIFPEILLKFLMGEKVLA</sequence>
<reference evidence="2 3" key="1">
    <citation type="submission" date="2024-01" db="EMBL/GenBank/DDBJ databases">
        <title>The genomes of 5 underutilized Papilionoideae crops provide insights into root nodulation and disease resistance.</title>
        <authorList>
            <person name="Yuan L."/>
        </authorList>
    </citation>
    <scope>NUCLEOTIDE SEQUENCE [LARGE SCALE GENOMIC DNA]</scope>
    <source>
        <strain evidence="2">LY-2023</strain>
        <tissue evidence="2">Leaf</tissue>
    </source>
</reference>
<keyword evidence="3" id="KW-1185">Reference proteome</keyword>
<feature type="signal peptide" evidence="1">
    <location>
        <begin position="1"/>
        <end position="24"/>
    </location>
</feature>
<evidence type="ECO:0000313" key="2">
    <source>
        <dbReference type="EMBL" id="KAK7310973.1"/>
    </source>
</evidence>
<name>A0AAN9K671_CLITE</name>
<organism evidence="2 3">
    <name type="scientific">Clitoria ternatea</name>
    <name type="common">Butterfly pea</name>
    <dbReference type="NCBI Taxonomy" id="43366"/>
    <lineage>
        <taxon>Eukaryota</taxon>
        <taxon>Viridiplantae</taxon>
        <taxon>Streptophyta</taxon>
        <taxon>Embryophyta</taxon>
        <taxon>Tracheophyta</taxon>
        <taxon>Spermatophyta</taxon>
        <taxon>Magnoliopsida</taxon>
        <taxon>eudicotyledons</taxon>
        <taxon>Gunneridae</taxon>
        <taxon>Pentapetalae</taxon>
        <taxon>rosids</taxon>
        <taxon>fabids</taxon>
        <taxon>Fabales</taxon>
        <taxon>Fabaceae</taxon>
        <taxon>Papilionoideae</taxon>
        <taxon>50 kb inversion clade</taxon>
        <taxon>NPAAA clade</taxon>
        <taxon>indigoferoid/millettioid clade</taxon>
        <taxon>Phaseoleae</taxon>
        <taxon>Clitoria</taxon>
    </lineage>
</organism>
<dbReference type="Proteomes" id="UP001359559">
    <property type="component" value="Unassembled WGS sequence"/>
</dbReference>
<proteinExistence type="predicted"/>
<accession>A0AAN9K671</accession>
<keyword evidence="1" id="KW-0732">Signal</keyword>
<dbReference type="EMBL" id="JAYKXN010000002">
    <property type="protein sequence ID" value="KAK7310973.1"/>
    <property type="molecule type" value="Genomic_DNA"/>
</dbReference>